<sequence length="96" mass="11343">MALAVTQSDFRNHIKHYLDLVNDDGENIYIARTKQRSAVIIDQNKLDWLERYVKTDQDSLEHAVAEDKLKEYGIIPDKDPVLDGQDYDNFWKQFEK</sequence>
<evidence type="ECO:0000256" key="2">
    <source>
        <dbReference type="RuleBase" id="RU362080"/>
    </source>
</evidence>
<dbReference type="InterPro" id="IPR036165">
    <property type="entry name" value="YefM-like_sf"/>
</dbReference>
<dbReference type="Pfam" id="PF02604">
    <property type="entry name" value="PhdYeFM_antitox"/>
    <property type="match status" value="1"/>
</dbReference>
<name>A0A0D6A185_9LACO</name>
<evidence type="ECO:0000313" key="5">
    <source>
        <dbReference type="Proteomes" id="UP000035709"/>
    </source>
</evidence>
<protein>
    <recommendedName>
        <fullName evidence="2">Antitoxin</fullName>
    </recommendedName>
</protein>
<proteinExistence type="inferred from homology"/>
<dbReference type="Proteomes" id="UP000325393">
    <property type="component" value="Chromosome"/>
</dbReference>
<reference evidence="3 5" key="1">
    <citation type="submission" date="2015-03" db="EMBL/GenBank/DDBJ databases">
        <title>Complete genome sequence of Lactobacillus acetotolerans NBRC 13120.</title>
        <authorList>
            <person name="Toh H."/>
            <person name="Morita H."/>
            <person name="Fujita N."/>
        </authorList>
    </citation>
    <scope>NUCLEOTIDE SEQUENCE [LARGE SCALE GENOMIC DNA]</scope>
    <source>
        <strain evidence="3 5">NBRC 13120</strain>
    </source>
</reference>
<dbReference type="GeneID" id="78211458"/>
<dbReference type="RefSeq" id="WP_054681629.1">
    <property type="nucleotide sequence ID" value="NZ_AP014808.1"/>
</dbReference>
<dbReference type="AlphaFoldDB" id="A0A0D6A185"/>
<evidence type="ECO:0000313" key="6">
    <source>
        <dbReference type="Proteomes" id="UP000325393"/>
    </source>
</evidence>
<reference evidence="4 6" key="2">
    <citation type="submission" date="2019-09" db="EMBL/GenBank/DDBJ databases">
        <title>Genome sequencing of Lactobacillus acetotolerans.</title>
        <authorList>
            <person name="Kim K."/>
        </authorList>
    </citation>
    <scope>NUCLEOTIDE SEQUENCE [LARGE SCALE GENOMIC DNA]</scope>
    <source>
        <strain evidence="4 6">LA749</strain>
    </source>
</reference>
<dbReference type="EMBL" id="AP014808">
    <property type="protein sequence ID" value="BAQ56496.1"/>
    <property type="molecule type" value="Genomic_DNA"/>
</dbReference>
<dbReference type="Gene3D" id="3.40.1620.10">
    <property type="entry name" value="YefM-like domain"/>
    <property type="match status" value="1"/>
</dbReference>
<dbReference type="OrthoDB" id="2327172at2"/>
<keyword evidence="5" id="KW-1185">Reference proteome</keyword>
<dbReference type="SUPFAM" id="SSF143120">
    <property type="entry name" value="YefM-like"/>
    <property type="match status" value="1"/>
</dbReference>
<organism evidence="3 5">
    <name type="scientific">Lactobacillus acetotolerans</name>
    <dbReference type="NCBI Taxonomy" id="1600"/>
    <lineage>
        <taxon>Bacteria</taxon>
        <taxon>Bacillati</taxon>
        <taxon>Bacillota</taxon>
        <taxon>Bacilli</taxon>
        <taxon>Lactobacillales</taxon>
        <taxon>Lactobacillaceae</taxon>
        <taxon>Lactobacillus</taxon>
    </lineage>
</organism>
<gene>
    <name evidence="4" type="ORF">LA749_00525</name>
    <name evidence="3" type="ORF">LBAT_0107</name>
</gene>
<evidence type="ECO:0000313" key="4">
    <source>
        <dbReference type="EMBL" id="QFG50596.1"/>
    </source>
</evidence>
<dbReference type="InterPro" id="IPR006442">
    <property type="entry name" value="Antitoxin_Phd/YefM"/>
</dbReference>
<dbReference type="STRING" id="1600.LBAT_0107"/>
<comment type="similarity">
    <text evidence="1 2">Belongs to the phD/YefM antitoxin family.</text>
</comment>
<dbReference type="PATRIC" id="fig|1600.4.peg.110"/>
<dbReference type="KEGG" id="lae:LBAT_0107"/>
<dbReference type="EMBL" id="CP044496">
    <property type="protein sequence ID" value="QFG50596.1"/>
    <property type="molecule type" value="Genomic_DNA"/>
</dbReference>
<comment type="function">
    <text evidence="2">Antitoxin component of a type II toxin-antitoxin (TA) system.</text>
</comment>
<accession>A0A0D6A185</accession>
<dbReference type="Proteomes" id="UP000035709">
    <property type="component" value="Chromosome"/>
</dbReference>
<evidence type="ECO:0000256" key="1">
    <source>
        <dbReference type="ARBA" id="ARBA00009981"/>
    </source>
</evidence>
<evidence type="ECO:0000313" key="3">
    <source>
        <dbReference type="EMBL" id="BAQ56496.1"/>
    </source>
</evidence>
<dbReference type="NCBIfam" id="TIGR01552">
    <property type="entry name" value="phd_fam"/>
    <property type="match status" value="1"/>
</dbReference>